<dbReference type="PROSITE" id="PS00027">
    <property type="entry name" value="HOMEOBOX_1"/>
    <property type="match status" value="1"/>
</dbReference>
<evidence type="ECO:0000256" key="2">
    <source>
        <dbReference type="ARBA" id="ARBA00022473"/>
    </source>
</evidence>
<reference evidence="11 12" key="1">
    <citation type="submission" date="2023-11" db="EMBL/GenBank/DDBJ databases">
        <title>Halocaridina rubra genome assembly.</title>
        <authorList>
            <person name="Smith C."/>
        </authorList>
    </citation>
    <scope>NUCLEOTIDE SEQUENCE [LARGE SCALE GENOMIC DNA]</scope>
    <source>
        <strain evidence="11">EP-1</strain>
        <tissue evidence="11">Whole</tissue>
    </source>
</reference>
<dbReference type="EMBL" id="JAXCGZ010000411">
    <property type="protein sequence ID" value="KAK7086033.1"/>
    <property type="molecule type" value="Genomic_DNA"/>
</dbReference>
<feature type="DNA-binding region" description="Homeobox" evidence="7">
    <location>
        <begin position="139"/>
        <end position="198"/>
    </location>
</feature>
<evidence type="ECO:0000256" key="9">
    <source>
        <dbReference type="SAM" id="MobiDB-lite"/>
    </source>
</evidence>
<sequence length="421" mass="45523">MQQFGVRPDLLGGLEEKLQYFESHQQIRLPPHPPPPSGHLPHIPSSVSNASTPLTPDENKNITLKKDLNQVMAERPLESGKGHGMASPGSPPSAATGPGEPDRIGLFSEQQQKDNNDSTSNTPNREMNSTEGQPSITELRRYRTAFKREQISRLEKEFLRENYISRPRRCELAQELDLPEATIKVWFQNRRMKDKRQRMAIAWPYGDPTLTAYLLHAAAATGVYPPYMPPAINPGASWAAAAAAAAAVNVASTPPAFSYPSPGHPASLSRFSPYLRPQPPILSSPYARPSEMHIPPAATASASMPSTLAPPPPPPVVPRLLPVGHLASCPVRDSSKLGCNGCLCGLLYPGGLSNSLPQTPKFSSSFNLTSAVETAPTTNSKEDLDSSSSDSSSLNSHTAGGRTSPVIPKPHRSLFQPYRDE</sequence>
<dbReference type="SUPFAM" id="SSF46689">
    <property type="entry name" value="Homeodomain-like"/>
    <property type="match status" value="1"/>
</dbReference>
<feature type="region of interest" description="Disordered" evidence="9">
    <location>
        <begin position="22"/>
        <end position="60"/>
    </location>
</feature>
<dbReference type="PANTHER" id="PTHR46294:SF4">
    <property type="entry name" value="SEGMENTATION PROTEIN EVEN-SKIPPED"/>
    <property type="match status" value="1"/>
</dbReference>
<keyword evidence="2" id="KW-0217">Developmental protein</keyword>
<evidence type="ECO:0000256" key="5">
    <source>
        <dbReference type="ARBA" id="ARBA00023242"/>
    </source>
</evidence>
<feature type="region of interest" description="Disordered" evidence="9">
    <location>
        <begin position="78"/>
        <end position="138"/>
    </location>
</feature>
<dbReference type="Proteomes" id="UP001381693">
    <property type="component" value="Unassembled WGS sequence"/>
</dbReference>
<keyword evidence="4 7" id="KW-0371">Homeobox</keyword>
<evidence type="ECO:0000313" key="11">
    <source>
        <dbReference type="EMBL" id="KAK7086033.1"/>
    </source>
</evidence>
<dbReference type="AlphaFoldDB" id="A0AAN9AEL8"/>
<evidence type="ECO:0000256" key="8">
    <source>
        <dbReference type="RuleBase" id="RU000682"/>
    </source>
</evidence>
<gene>
    <name evidence="11" type="primary">EVX1_3</name>
    <name evidence="11" type="ORF">SK128_013980</name>
</gene>
<evidence type="ECO:0000256" key="3">
    <source>
        <dbReference type="ARBA" id="ARBA00023125"/>
    </source>
</evidence>
<dbReference type="InterPro" id="IPR052002">
    <property type="entry name" value="Even-skipped_HD"/>
</dbReference>
<keyword evidence="12" id="KW-1185">Reference proteome</keyword>
<feature type="compositionally biased region" description="Low complexity" evidence="9">
    <location>
        <begin position="386"/>
        <end position="396"/>
    </location>
</feature>
<comment type="similarity">
    <text evidence="6">Belongs to the even-skipped homeobox family.</text>
</comment>
<evidence type="ECO:0000259" key="10">
    <source>
        <dbReference type="PROSITE" id="PS50071"/>
    </source>
</evidence>
<evidence type="ECO:0000313" key="12">
    <source>
        <dbReference type="Proteomes" id="UP001381693"/>
    </source>
</evidence>
<dbReference type="Gene3D" id="1.10.10.60">
    <property type="entry name" value="Homeodomain-like"/>
    <property type="match status" value="1"/>
</dbReference>
<dbReference type="InterPro" id="IPR001356">
    <property type="entry name" value="HD"/>
</dbReference>
<dbReference type="Pfam" id="PF00046">
    <property type="entry name" value="Homeodomain"/>
    <property type="match status" value="1"/>
</dbReference>
<dbReference type="GO" id="GO:0000981">
    <property type="term" value="F:DNA-binding transcription factor activity, RNA polymerase II-specific"/>
    <property type="evidence" value="ECO:0007669"/>
    <property type="project" value="InterPro"/>
</dbReference>
<dbReference type="InterPro" id="IPR009057">
    <property type="entry name" value="Homeodomain-like_sf"/>
</dbReference>
<dbReference type="CDD" id="cd00086">
    <property type="entry name" value="homeodomain"/>
    <property type="match status" value="1"/>
</dbReference>
<evidence type="ECO:0000256" key="7">
    <source>
        <dbReference type="PROSITE-ProRule" id="PRU00108"/>
    </source>
</evidence>
<protein>
    <submittedName>
        <fullName evidence="11">Sequence-specific DNA binding</fullName>
    </submittedName>
</protein>
<comment type="subcellular location">
    <subcellularLocation>
        <location evidence="1 7 8">Nucleus</location>
    </subcellularLocation>
</comment>
<dbReference type="GO" id="GO:0005634">
    <property type="term" value="C:nucleus"/>
    <property type="evidence" value="ECO:0007669"/>
    <property type="project" value="UniProtKB-SubCell"/>
</dbReference>
<feature type="region of interest" description="Disordered" evidence="9">
    <location>
        <begin position="373"/>
        <end position="421"/>
    </location>
</feature>
<feature type="domain" description="Homeobox" evidence="10">
    <location>
        <begin position="137"/>
        <end position="197"/>
    </location>
</feature>
<comment type="caution">
    <text evidence="11">The sequence shown here is derived from an EMBL/GenBank/DDBJ whole genome shotgun (WGS) entry which is preliminary data.</text>
</comment>
<dbReference type="InterPro" id="IPR017970">
    <property type="entry name" value="Homeobox_CS"/>
</dbReference>
<feature type="compositionally biased region" description="Polar residues" evidence="9">
    <location>
        <begin position="117"/>
        <end position="136"/>
    </location>
</feature>
<keyword evidence="3 7" id="KW-0238">DNA-binding</keyword>
<name>A0AAN9AEL8_HALRR</name>
<feature type="compositionally biased region" description="Low complexity" evidence="9">
    <location>
        <begin position="84"/>
        <end position="99"/>
    </location>
</feature>
<dbReference type="PROSITE" id="PS50071">
    <property type="entry name" value="HOMEOBOX_2"/>
    <property type="match status" value="1"/>
</dbReference>
<accession>A0AAN9AEL8</accession>
<dbReference type="InterPro" id="IPR020479">
    <property type="entry name" value="HD_metazoa"/>
</dbReference>
<evidence type="ECO:0000256" key="6">
    <source>
        <dbReference type="ARBA" id="ARBA00038449"/>
    </source>
</evidence>
<proteinExistence type="inferred from homology"/>
<organism evidence="11 12">
    <name type="scientific">Halocaridina rubra</name>
    <name type="common">Hawaiian red shrimp</name>
    <dbReference type="NCBI Taxonomy" id="373956"/>
    <lineage>
        <taxon>Eukaryota</taxon>
        <taxon>Metazoa</taxon>
        <taxon>Ecdysozoa</taxon>
        <taxon>Arthropoda</taxon>
        <taxon>Crustacea</taxon>
        <taxon>Multicrustacea</taxon>
        <taxon>Malacostraca</taxon>
        <taxon>Eumalacostraca</taxon>
        <taxon>Eucarida</taxon>
        <taxon>Decapoda</taxon>
        <taxon>Pleocyemata</taxon>
        <taxon>Caridea</taxon>
        <taxon>Atyoidea</taxon>
        <taxon>Atyidae</taxon>
        <taxon>Halocaridina</taxon>
    </lineage>
</organism>
<dbReference type="SMART" id="SM00389">
    <property type="entry name" value="HOX"/>
    <property type="match status" value="1"/>
</dbReference>
<dbReference type="GO" id="GO:0000978">
    <property type="term" value="F:RNA polymerase II cis-regulatory region sequence-specific DNA binding"/>
    <property type="evidence" value="ECO:0007669"/>
    <property type="project" value="TreeGrafter"/>
</dbReference>
<evidence type="ECO:0000256" key="1">
    <source>
        <dbReference type="ARBA" id="ARBA00004123"/>
    </source>
</evidence>
<dbReference type="PANTHER" id="PTHR46294">
    <property type="entry name" value="SEGMENTATION PROTEIN EVEN-SKIPPED"/>
    <property type="match status" value="1"/>
</dbReference>
<dbReference type="PRINTS" id="PR00024">
    <property type="entry name" value="HOMEOBOX"/>
</dbReference>
<keyword evidence="5 7" id="KW-0539">Nucleus</keyword>
<evidence type="ECO:0000256" key="4">
    <source>
        <dbReference type="ARBA" id="ARBA00023155"/>
    </source>
</evidence>